<name>A0A4Y2KNB7_ARAVE</name>
<evidence type="ECO:0000313" key="1">
    <source>
        <dbReference type="EMBL" id="GBN03579.1"/>
    </source>
</evidence>
<proteinExistence type="predicted"/>
<gene>
    <name evidence="1" type="ORF">AVEN_155670_1</name>
</gene>
<reference evidence="1 2" key="1">
    <citation type="journal article" date="2019" name="Sci. Rep.">
        <title>Orb-weaving spider Araneus ventricosus genome elucidates the spidroin gene catalogue.</title>
        <authorList>
            <person name="Kono N."/>
            <person name="Nakamura H."/>
            <person name="Ohtoshi R."/>
            <person name="Moran D.A.P."/>
            <person name="Shinohara A."/>
            <person name="Yoshida Y."/>
            <person name="Fujiwara M."/>
            <person name="Mori M."/>
            <person name="Tomita M."/>
            <person name="Arakawa K."/>
        </authorList>
    </citation>
    <scope>NUCLEOTIDE SEQUENCE [LARGE SCALE GENOMIC DNA]</scope>
</reference>
<comment type="caution">
    <text evidence="1">The sequence shown here is derived from an EMBL/GenBank/DDBJ whole genome shotgun (WGS) entry which is preliminary data.</text>
</comment>
<organism evidence="1 2">
    <name type="scientific">Araneus ventricosus</name>
    <name type="common">Orbweaver spider</name>
    <name type="synonym">Epeira ventricosa</name>
    <dbReference type="NCBI Taxonomy" id="182803"/>
    <lineage>
        <taxon>Eukaryota</taxon>
        <taxon>Metazoa</taxon>
        <taxon>Ecdysozoa</taxon>
        <taxon>Arthropoda</taxon>
        <taxon>Chelicerata</taxon>
        <taxon>Arachnida</taxon>
        <taxon>Araneae</taxon>
        <taxon>Araneomorphae</taxon>
        <taxon>Entelegynae</taxon>
        <taxon>Araneoidea</taxon>
        <taxon>Araneidae</taxon>
        <taxon>Araneus</taxon>
    </lineage>
</organism>
<accession>A0A4Y2KNB7</accession>
<dbReference type="Proteomes" id="UP000499080">
    <property type="component" value="Unassembled WGS sequence"/>
</dbReference>
<dbReference type="OrthoDB" id="6432285at2759"/>
<protein>
    <submittedName>
        <fullName evidence="1">Uncharacterized protein</fullName>
    </submittedName>
</protein>
<evidence type="ECO:0000313" key="2">
    <source>
        <dbReference type="Proteomes" id="UP000499080"/>
    </source>
</evidence>
<keyword evidence="2" id="KW-1185">Reference proteome</keyword>
<dbReference type="EMBL" id="BGPR01273017">
    <property type="protein sequence ID" value="GBN03579.1"/>
    <property type="molecule type" value="Genomic_DNA"/>
</dbReference>
<sequence>MKLIKRNDNVLGGKVIDFWTRIEFQNRGSPHVHLVVWIDKAQSFETPEGLAYIDQMISCRLPREEDPDLRALVKRNQIHRHTHTCHKNNAETFRFAFPRERCEQTRIAPPSSDDEQ</sequence>
<dbReference type="AlphaFoldDB" id="A0A4Y2KNB7"/>